<organism evidence="2 3">
    <name type="scientific">Pyrrhoderma noxium</name>
    <dbReference type="NCBI Taxonomy" id="2282107"/>
    <lineage>
        <taxon>Eukaryota</taxon>
        <taxon>Fungi</taxon>
        <taxon>Dikarya</taxon>
        <taxon>Basidiomycota</taxon>
        <taxon>Agaricomycotina</taxon>
        <taxon>Agaricomycetes</taxon>
        <taxon>Hymenochaetales</taxon>
        <taxon>Hymenochaetaceae</taxon>
        <taxon>Pyrrhoderma</taxon>
    </lineage>
</organism>
<proteinExistence type="predicted"/>
<dbReference type="InterPro" id="IPR052953">
    <property type="entry name" value="Ser-rich/MCO-related"/>
</dbReference>
<keyword evidence="3" id="KW-1185">Reference proteome</keyword>
<dbReference type="InterPro" id="IPR008972">
    <property type="entry name" value="Cupredoxin"/>
</dbReference>
<evidence type="ECO:0000313" key="3">
    <source>
        <dbReference type="Proteomes" id="UP000217199"/>
    </source>
</evidence>
<gene>
    <name evidence="2" type="ORF">PNOK_0544700</name>
</gene>
<evidence type="ECO:0000313" key="2">
    <source>
        <dbReference type="EMBL" id="PAV18604.1"/>
    </source>
</evidence>
<dbReference type="PANTHER" id="PTHR34883">
    <property type="entry name" value="SERINE-RICH PROTEIN, PUTATIVE-RELATED-RELATED"/>
    <property type="match status" value="1"/>
</dbReference>
<dbReference type="AlphaFoldDB" id="A0A286UGK2"/>
<feature type="chain" id="PRO_5013944397" evidence="1">
    <location>
        <begin position="18"/>
        <end position="209"/>
    </location>
</feature>
<feature type="signal peptide" evidence="1">
    <location>
        <begin position="1"/>
        <end position="17"/>
    </location>
</feature>
<evidence type="ECO:0000256" key="1">
    <source>
        <dbReference type="SAM" id="SignalP"/>
    </source>
</evidence>
<dbReference type="PANTHER" id="PTHR34883:SF15">
    <property type="entry name" value="EXTRACELLULAR SERINE-RICH PROTEIN"/>
    <property type="match status" value="1"/>
</dbReference>
<reference evidence="2 3" key="1">
    <citation type="journal article" date="2017" name="Mol. Ecol.">
        <title>Comparative and population genomic landscape of Phellinus noxius: A hypervariable fungus causing root rot in trees.</title>
        <authorList>
            <person name="Chung C.L."/>
            <person name="Lee T.J."/>
            <person name="Akiba M."/>
            <person name="Lee H.H."/>
            <person name="Kuo T.H."/>
            <person name="Liu D."/>
            <person name="Ke H.M."/>
            <person name="Yokoi T."/>
            <person name="Roa M.B."/>
            <person name="Lu M.J."/>
            <person name="Chang Y.Y."/>
            <person name="Ann P.J."/>
            <person name="Tsai J.N."/>
            <person name="Chen C.Y."/>
            <person name="Tzean S.S."/>
            <person name="Ota Y."/>
            <person name="Hattori T."/>
            <person name="Sahashi N."/>
            <person name="Liou R.F."/>
            <person name="Kikuchi T."/>
            <person name="Tsai I.J."/>
        </authorList>
    </citation>
    <scope>NUCLEOTIDE SEQUENCE [LARGE SCALE GENOMIC DNA]</scope>
    <source>
        <strain evidence="2 3">FFPRI411160</strain>
    </source>
</reference>
<dbReference type="OrthoDB" id="1921208at2759"/>
<dbReference type="STRING" id="2282107.A0A286UGK2"/>
<dbReference type="Gene3D" id="2.60.40.420">
    <property type="entry name" value="Cupredoxins - blue copper proteins"/>
    <property type="match status" value="1"/>
</dbReference>
<dbReference type="InParanoid" id="A0A286UGK2"/>
<sequence>MLYSALALALVPAFAAAQNVHNVTVGNGLTFSPINVQSVSNGDIINFVFSSPGHSVTQSSLATPCEPLDGGFNSGFSTAAGQQWNLTITDASKPIWYFCAQSTPRIHCTSGMVGAINSDDTRLASFTAAALAATDTPSITAVALSGSGAAASASLGADVAAGSATGTSATGTSSSTAAATTSSNNAALPAAGFESLGLTFLALVGAALF</sequence>
<comment type="caution">
    <text evidence="2">The sequence shown here is derived from an EMBL/GenBank/DDBJ whole genome shotgun (WGS) entry which is preliminary data.</text>
</comment>
<name>A0A286UGK2_9AGAM</name>
<accession>A0A286UGK2</accession>
<keyword evidence="1" id="KW-0732">Signal</keyword>
<protein>
    <submittedName>
        <fullName evidence="2">Extracellular serine-rich</fullName>
    </submittedName>
</protein>
<dbReference type="CDD" id="cd00920">
    <property type="entry name" value="Cupredoxin"/>
    <property type="match status" value="1"/>
</dbReference>
<dbReference type="SUPFAM" id="SSF49503">
    <property type="entry name" value="Cupredoxins"/>
    <property type="match status" value="1"/>
</dbReference>
<dbReference type="EMBL" id="NBII01000005">
    <property type="protein sequence ID" value="PAV18604.1"/>
    <property type="molecule type" value="Genomic_DNA"/>
</dbReference>
<dbReference type="Proteomes" id="UP000217199">
    <property type="component" value="Unassembled WGS sequence"/>
</dbReference>